<evidence type="ECO:0000256" key="7">
    <source>
        <dbReference type="ARBA" id="ARBA00022723"/>
    </source>
</evidence>
<evidence type="ECO:0000256" key="1">
    <source>
        <dbReference type="ARBA" id="ARBA00000900"/>
    </source>
</evidence>
<dbReference type="GO" id="GO:0016020">
    <property type="term" value="C:membrane"/>
    <property type="evidence" value="ECO:0007669"/>
    <property type="project" value="UniProtKB-SubCell"/>
</dbReference>
<feature type="region of interest" description="Disordered" evidence="15">
    <location>
        <begin position="252"/>
        <end position="279"/>
    </location>
</feature>
<gene>
    <name evidence="18" type="ORF">RJ641_020667</name>
</gene>
<keyword evidence="19" id="KW-1185">Reference proteome</keyword>
<dbReference type="Proteomes" id="UP001370490">
    <property type="component" value="Unassembled WGS sequence"/>
</dbReference>
<organism evidence="18 19">
    <name type="scientific">Dillenia turbinata</name>
    <dbReference type="NCBI Taxonomy" id="194707"/>
    <lineage>
        <taxon>Eukaryota</taxon>
        <taxon>Viridiplantae</taxon>
        <taxon>Streptophyta</taxon>
        <taxon>Embryophyta</taxon>
        <taxon>Tracheophyta</taxon>
        <taxon>Spermatophyta</taxon>
        <taxon>Magnoliopsida</taxon>
        <taxon>eudicotyledons</taxon>
        <taxon>Gunneridae</taxon>
        <taxon>Pentapetalae</taxon>
        <taxon>Dilleniales</taxon>
        <taxon>Dilleniaceae</taxon>
        <taxon>Dillenia</taxon>
    </lineage>
</organism>
<evidence type="ECO:0000256" key="16">
    <source>
        <dbReference type="SAM" id="Phobius"/>
    </source>
</evidence>
<keyword evidence="6 16" id="KW-0812">Transmembrane</keyword>
<evidence type="ECO:0000256" key="8">
    <source>
        <dbReference type="ARBA" id="ARBA00022771"/>
    </source>
</evidence>
<dbReference type="SMART" id="SM00184">
    <property type="entry name" value="RING"/>
    <property type="match status" value="1"/>
</dbReference>
<evidence type="ECO:0000256" key="12">
    <source>
        <dbReference type="ARBA" id="ARBA00023136"/>
    </source>
</evidence>
<evidence type="ECO:0000256" key="9">
    <source>
        <dbReference type="ARBA" id="ARBA00022786"/>
    </source>
</evidence>
<evidence type="ECO:0000256" key="14">
    <source>
        <dbReference type="PROSITE-ProRule" id="PRU00175"/>
    </source>
</evidence>
<dbReference type="SUPFAM" id="SSF57850">
    <property type="entry name" value="RING/U-box"/>
    <property type="match status" value="1"/>
</dbReference>
<sequence>MFIKRKITSSCHGFSPTISVFCLVLSHVVFMARAQSSTPDSQDLYDYGNFSPSMATIIMVLVGALFFVGFFSIYIRNCTEARSLGGSVRPMTGPARRSRRGMIGLDAAVIETFPTMVYSDAKEHKIGKGALECAVCLNEFEDDETLRLLPKCDHAFHPECIDEWLSSHTTCPVCRANLVPQPGESILGVPEFPSQVVHSDEEIDTENRREQPVQTDIVSVHIGEEEVQQQEEVVQQHKPEPKIMKRILSLNQNRPPRSKSTRPRKFLRSHSTGHSLVQPGQNVDRFTLKLPEDVRKQILNQALDRSKSCVVLPREGSTRRGIRVGGEGSSGGRSYMLFDRIDQVNQSAKSDRWVFSMAPPFITRAPSPSSPKADVDGEGSSTSKNILTAFRASFRRIGSKKPDDSLASADSLRSPV</sequence>
<evidence type="ECO:0000256" key="5">
    <source>
        <dbReference type="ARBA" id="ARBA00022679"/>
    </source>
</evidence>
<comment type="similarity">
    <text evidence="13">Belongs to the RING-type zinc finger family. ATL subfamily.</text>
</comment>
<dbReference type="EC" id="2.3.2.27" evidence="4"/>
<dbReference type="InterPro" id="IPR053238">
    <property type="entry name" value="RING-H2_zinc_finger"/>
</dbReference>
<keyword evidence="5" id="KW-0808">Transferase</keyword>
<dbReference type="AlphaFoldDB" id="A0AAN8UHF3"/>
<name>A0AAN8UHF3_9MAGN</name>
<proteinExistence type="inferred from homology"/>
<dbReference type="PROSITE" id="PS50089">
    <property type="entry name" value="ZF_RING_2"/>
    <property type="match status" value="1"/>
</dbReference>
<evidence type="ECO:0000313" key="18">
    <source>
        <dbReference type="EMBL" id="KAK6915550.1"/>
    </source>
</evidence>
<evidence type="ECO:0000256" key="15">
    <source>
        <dbReference type="SAM" id="MobiDB-lite"/>
    </source>
</evidence>
<dbReference type="PANTHER" id="PTHR14155:SF263">
    <property type="entry name" value="E3 UBIQUITIN-PROTEIN LIGASE ATL6"/>
    <property type="match status" value="1"/>
</dbReference>
<dbReference type="EMBL" id="JBAMMX010000025">
    <property type="protein sequence ID" value="KAK6915550.1"/>
    <property type="molecule type" value="Genomic_DNA"/>
</dbReference>
<dbReference type="Gene3D" id="3.30.40.10">
    <property type="entry name" value="Zinc/RING finger domain, C3HC4 (zinc finger)"/>
    <property type="match status" value="1"/>
</dbReference>
<protein>
    <recommendedName>
        <fullName evidence="4">RING-type E3 ubiquitin transferase</fullName>
        <ecNumber evidence="4">2.3.2.27</ecNumber>
    </recommendedName>
</protein>
<feature type="compositionally biased region" description="Polar residues" evidence="15">
    <location>
        <begin position="269"/>
        <end position="279"/>
    </location>
</feature>
<keyword evidence="10" id="KW-0862">Zinc</keyword>
<dbReference type="PANTHER" id="PTHR14155">
    <property type="entry name" value="RING FINGER DOMAIN-CONTAINING"/>
    <property type="match status" value="1"/>
</dbReference>
<dbReference type="GO" id="GO:0008270">
    <property type="term" value="F:zinc ion binding"/>
    <property type="evidence" value="ECO:0007669"/>
    <property type="project" value="UniProtKB-KW"/>
</dbReference>
<feature type="transmembrane region" description="Helical" evidence="16">
    <location>
        <begin position="12"/>
        <end position="34"/>
    </location>
</feature>
<evidence type="ECO:0000256" key="11">
    <source>
        <dbReference type="ARBA" id="ARBA00022989"/>
    </source>
</evidence>
<feature type="region of interest" description="Disordered" evidence="15">
    <location>
        <begin position="361"/>
        <end position="382"/>
    </location>
</feature>
<evidence type="ECO:0000313" key="19">
    <source>
        <dbReference type="Proteomes" id="UP001370490"/>
    </source>
</evidence>
<keyword evidence="8 14" id="KW-0863">Zinc-finger</keyword>
<evidence type="ECO:0000256" key="3">
    <source>
        <dbReference type="ARBA" id="ARBA00004906"/>
    </source>
</evidence>
<keyword evidence="9" id="KW-0833">Ubl conjugation pathway</keyword>
<dbReference type="InterPro" id="IPR001841">
    <property type="entry name" value="Znf_RING"/>
</dbReference>
<comment type="pathway">
    <text evidence="3">Protein modification; protein ubiquitination.</text>
</comment>
<evidence type="ECO:0000256" key="10">
    <source>
        <dbReference type="ARBA" id="ARBA00022833"/>
    </source>
</evidence>
<dbReference type="FunFam" id="3.30.40.10:FF:000187">
    <property type="entry name" value="E3 ubiquitin-protein ligase ATL6"/>
    <property type="match status" value="1"/>
</dbReference>
<dbReference type="Pfam" id="PF13639">
    <property type="entry name" value="zf-RING_2"/>
    <property type="match status" value="1"/>
</dbReference>
<feature type="domain" description="RING-type" evidence="17">
    <location>
        <begin position="133"/>
        <end position="175"/>
    </location>
</feature>
<dbReference type="CDD" id="cd16461">
    <property type="entry name" value="RING-H2_EL5-like"/>
    <property type="match status" value="1"/>
</dbReference>
<evidence type="ECO:0000256" key="6">
    <source>
        <dbReference type="ARBA" id="ARBA00022692"/>
    </source>
</evidence>
<comment type="caution">
    <text evidence="18">The sequence shown here is derived from an EMBL/GenBank/DDBJ whole genome shotgun (WGS) entry which is preliminary data.</text>
</comment>
<reference evidence="18 19" key="1">
    <citation type="submission" date="2023-12" db="EMBL/GenBank/DDBJ databases">
        <title>A high-quality genome assembly for Dillenia turbinata (Dilleniales).</title>
        <authorList>
            <person name="Chanderbali A."/>
        </authorList>
    </citation>
    <scope>NUCLEOTIDE SEQUENCE [LARGE SCALE GENOMIC DNA]</scope>
    <source>
        <strain evidence="18">LSX21</strain>
        <tissue evidence="18">Leaf</tissue>
    </source>
</reference>
<keyword evidence="12 16" id="KW-0472">Membrane</keyword>
<keyword evidence="11 16" id="KW-1133">Transmembrane helix</keyword>
<comment type="catalytic activity">
    <reaction evidence="1">
        <text>S-ubiquitinyl-[E2 ubiquitin-conjugating enzyme]-L-cysteine + [acceptor protein]-L-lysine = [E2 ubiquitin-conjugating enzyme]-L-cysteine + N(6)-ubiquitinyl-[acceptor protein]-L-lysine.</text>
        <dbReference type="EC" id="2.3.2.27"/>
    </reaction>
</comment>
<feature type="transmembrane region" description="Helical" evidence="16">
    <location>
        <begin position="54"/>
        <end position="75"/>
    </location>
</feature>
<evidence type="ECO:0000256" key="4">
    <source>
        <dbReference type="ARBA" id="ARBA00012483"/>
    </source>
</evidence>
<dbReference type="GO" id="GO:0061630">
    <property type="term" value="F:ubiquitin protein ligase activity"/>
    <property type="evidence" value="ECO:0007669"/>
    <property type="project" value="UniProtKB-EC"/>
</dbReference>
<accession>A0AAN8UHF3</accession>
<evidence type="ECO:0000256" key="2">
    <source>
        <dbReference type="ARBA" id="ARBA00004167"/>
    </source>
</evidence>
<evidence type="ECO:0000259" key="17">
    <source>
        <dbReference type="PROSITE" id="PS50089"/>
    </source>
</evidence>
<evidence type="ECO:0000256" key="13">
    <source>
        <dbReference type="ARBA" id="ARBA00024209"/>
    </source>
</evidence>
<feature type="compositionally biased region" description="Basic residues" evidence="15">
    <location>
        <begin position="256"/>
        <end position="268"/>
    </location>
</feature>
<keyword evidence="7" id="KW-0479">Metal-binding</keyword>
<comment type="subcellular location">
    <subcellularLocation>
        <location evidence="2">Membrane</location>
        <topology evidence="2">Single-pass membrane protein</topology>
    </subcellularLocation>
</comment>
<dbReference type="InterPro" id="IPR013083">
    <property type="entry name" value="Znf_RING/FYVE/PHD"/>
</dbReference>